<proteinExistence type="predicted"/>
<accession>A0A8S5V7U7</accession>
<organism evidence="1">
    <name type="scientific">Siphoviridae sp. ctHn727</name>
    <dbReference type="NCBI Taxonomy" id="2825425"/>
    <lineage>
        <taxon>Viruses</taxon>
        <taxon>Duplodnaviria</taxon>
        <taxon>Heunggongvirae</taxon>
        <taxon>Uroviricota</taxon>
        <taxon>Caudoviricetes</taxon>
    </lineage>
</organism>
<name>A0A8S5V7U7_9CAUD</name>
<protein>
    <submittedName>
        <fullName evidence="1">Uncharacterized protein</fullName>
    </submittedName>
</protein>
<evidence type="ECO:0000313" key="1">
    <source>
        <dbReference type="EMBL" id="DAG02833.1"/>
    </source>
</evidence>
<dbReference type="EMBL" id="BK016215">
    <property type="protein sequence ID" value="DAG02833.1"/>
    <property type="molecule type" value="Genomic_DNA"/>
</dbReference>
<sequence length="33" mass="3854">MNYDEIMERGIRTFPLRRSRSCVTSFNASPATF</sequence>
<reference evidence="1" key="1">
    <citation type="journal article" date="2021" name="Proc. Natl. Acad. Sci. U.S.A.">
        <title>A Catalog of Tens of Thousands of Viruses from Human Metagenomes Reveals Hidden Associations with Chronic Diseases.</title>
        <authorList>
            <person name="Tisza M.J."/>
            <person name="Buck C.B."/>
        </authorList>
    </citation>
    <scope>NUCLEOTIDE SEQUENCE</scope>
    <source>
        <strain evidence="1">CtHn727</strain>
    </source>
</reference>